<dbReference type="Gene3D" id="1.25.40.10">
    <property type="entry name" value="Tetratricopeptide repeat domain"/>
    <property type="match status" value="2"/>
</dbReference>
<proteinExistence type="inferred from homology"/>
<dbReference type="InterPro" id="IPR038577">
    <property type="entry name" value="GT10-like_C_sf"/>
</dbReference>
<name>A0A5K7ZHP3_9BACT</name>
<organism evidence="6 7">
    <name type="scientific">Desulfosarcina ovata subsp. sediminis</name>
    <dbReference type="NCBI Taxonomy" id="885957"/>
    <lineage>
        <taxon>Bacteria</taxon>
        <taxon>Pseudomonadati</taxon>
        <taxon>Thermodesulfobacteriota</taxon>
        <taxon>Desulfobacteria</taxon>
        <taxon>Desulfobacterales</taxon>
        <taxon>Desulfosarcinaceae</taxon>
        <taxon>Desulfosarcina</taxon>
    </lineage>
</organism>
<dbReference type="KEGG" id="dov:DSCO28_03510"/>
<gene>
    <name evidence="6" type="ORF">DSCO28_03510</name>
</gene>
<dbReference type="Pfam" id="PF13578">
    <property type="entry name" value="Methyltransf_24"/>
    <property type="match status" value="1"/>
</dbReference>
<dbReference type="Gene3D" id="3.40.50.11660">
    <property type="entry name" value="Glycosyl transferase family 10, C-terminal domain"/>
    <property type="match status" value="1"/>
</dbReference>
<dbReference type="InterPro" id="IPR055270">
    <property type="entry name" value="Glyco_tran_10_C"/>
</dbReference>
<dbReference type="PANTHER" id="PTHR43630">
    <property type="entry name" value="POLY-BETA-1,6-N-ACETYL-D-GLUCOSAMINE SYNTHASE"/>
    <property type="match status" value="1"/>
</dbReference>
<feature type="domain" description="Fucosyltransferase C-terminal" evidence="4">
    <location>
        <begin position="569"/>
        <end position="713"/>
    </location>
</feature>
<dbReference type="Pfam" id="PF03016">
    <property type="entry name" value="Exostosin_GT47"/>
    <property type="match status" value="1"/>
</dbReference>
<evidence type="ECO:0008006" key="8">
    <source>
        <dbReference type="Google" id="ProtNLM"/>
    </source>
</evidence>
<dbReference type="SUPFAM" id="SSF53756">
    <property type="entry name" value="UDP-Glycosyltransferase/glycogen phosphorylase"/>
    <property type="match status" value="1"/>
</dbReference>
<dbReference type="Gene3D" id="3.40.50.150">
    <property type="entry name" value="Vaccinia Virus protein VP39"/>
    <property type="match status" value="1"/>
</dbReference>
<dbReference type="InterPro" id="IPR029063">
    <property type="entry name" value="SAM-dependent_MTases_sf"/>
</dbReference>
<evidence type="ECO:0000259" key="4">
    <source>
        <dbReference type="Pfam" id="PF00852"/>
    </source>
</evidence>
<feature type="domain" description="Exostosin GT47" evidence="5">
    <location>
        <begin position="2511"/>
        <end position="2597"/>
    </location>
</feature>
<protein>
    <recommendedName>
        <fullName evidence="8">Glycosyltransferase 2-like domain-containing protein</fullName>
    </recommendedName>
</protein>
<reference evidence="6 7" key="1">
    <citation type="submission" date="2019-11" db="EMBL/GenBank/DDBJ databases">
        <title>Comparative genomics of hydrocarbon-degrading Desulfosarcina strains.</title>
        <authorList>
            <person name="Watanabe M."/>
            <person name="Kojima H."/>
            <person name="Fukui M."/>
        </authorList>
    </citation>
    <scope>NUCLEOTIDE SEQUENCE [LARGE SCALE GENOMIC DNA]</scope>
    <source>
        <strain evidence="6 7">28bB2T</strain>
    </source>
</reference>
<accession>A0A5K7ZHP3</accession>
<dbReference type="InterPro" id="IPR029044">
    <property type="entry name" value="Nucleotide-diphossugar_trans"/>
</dbReference>
<evidence type="ECO:0000313" key="6">
    <source>
        <dbReference type="EMBL" id="BBO79785.1"/>
    </source>
</evidence>
<dbReference type="Proteomes" id="UP000425960">
    <property type="component" value="Chromosome"/>
</dbReference>
<dbReference type="InterPro" id="IPR040911">
    <property type="entry name" value="Exostosin_GT47"/>
</dbReference>
<dbReference type="PROSITE" id="PS50005">
    <property type="entry name" value="TPR"/>
    <property type="match status" value="1"/>
</dbReference>
<evidence type="ECO:0000259" key="3">
    <source>
        <dbReference type="Pfam" id="PF00535"/>
    </source>
</evidence>
<evidence type="ECO:0000256" key="2">
    <source>
        <dbReference type="PROSITE-ProRule" id="PRU00339"/>
    </source>
</evidence>
<dbReference type="Pfam" id="PF13432">
    <property type="entry name" value="TPR_16"/>
    <property type="match status" value="1"/>
</dbReference>
<dbReference type="InterPro" id="IPR019734">
    <property type="entry name" value="TPR_rpt"/>
</dbReference>
<comment type="similarity">
    <text evidence="1">Belongs to the glycosyltransferase 2 family. WaaE/KdtX subfamily.</text>
</comment>
<keyword evidence="2" id="KW-0802">TPR repeat</keyword>
<dbReference type="InterPro" id="IPR011990">
    <property type="entry name" value="TPR-like_helical_dom_sf"/>
</dbReference>
<evidence type="ECO:0000313" key="7">
    <source>
        <dbReference type="Proteomes" id="UP000425960"/>
    </source>
</evidence>
<evidence type="ECO:0000256" key="1">
    <source>
        <dbReference type="ARBA" id="ARBA00038494"/>
    </source>
</evidence>
<evidence type="ECO:0000259" key="5">
    <source>
        <dbReference type="Pfam" id="PF03016"/>
    </source>
</evidence>
<dbReference type="GO" id="GO:0016757">
    <property type="term" value="F:glycosyltransferase activity"/>
    <property type="evidence" value="ECO:0007669"/>
    <property type="project" value="UniProtKB-KW"/>
</dbReference>
<dbReference type="SUPFAM" id="SSF48452">
    <property type="entry name" value="TPR-like"/>
    <property type="match status" value="1"/>
</dbReference>
<dbReference type="SUPFAM" id="SSF53335">
    <property type="entry name" value="S-adenosyl-L-methionine-dependent methyltransferases"/>
    <property type="match status" value="1"/>
</dbReference>
<dbReference type="EMBL" id="AP021876">
    <property type="protein sequence ID" value="BBO79785.1"/>
    <property type="molecule type" value="Genomic_DNA"/>
</dbReference>
<dbReference type="InterPro" id="IPR001173">
    <property type="entry name" value="Glyco_trans_2-like"/>
</dbReference>
<dbReference type="SMART" id="SM00028">
    <property type="entry name" value="TPR"/>
    <property type="match status" value="4"/>
</dbReference>
<feature type="domain" description="Glycosyltransferase 2-like" evidence="3">
    <location>
        <begin position="1891"/>
        <end position="2013"/>
    </location>
</feature>
<dbReference type="SUPFAM" id="SSF81901">
    <property type="entry name" value="HCP-like"/>
    <property type="match status" value="1"/>
</dbReference>
<dbReference type="SUPFAM" id="SSF53448">
    <property type="entry name" value="Nucleotide-diphospho-sugar transferases"/>
    <property type="match status" value="2"/>
</dbReference>
<dbReference type="Pfam" id="PF00852">
    <property type="entry name" value="Glyco_transf_10"/>
    <property type="match status" value="1"/>
</dbReference>
<feature type="domain" description="Glycosyltransferase 2-like" evidence="3">
    <location>
        <begin position="1336"/>
        <end position="1503"/>
    </location>
</feature>
<dbReference type="CDD" id="cd02511">
    <property type="entry name" value="Beta4Glucosyltransferase"/>
    <property type="match status" value="1"/>
</dbReference>
<dbReference type="CDD" id="cd04186">
    <property type="entry name" value="GT_2_like_c"/>
    <property type="match status" value="1"/>
</dbReference>
<sequence>MINTYRRIDIMAKYIYAQQRLLNVESQWYKDLYLDHINVLNGFFEPDGSGKNTSNKFINRYNNLLDEIHKNGFDEEKSLIPVGKNNLILDGAHRIAACLLYNFPVTCLFTDTLAWEYNPIFFKFYEKHVKGGLDEDWIDAMVLQYCRLKRNIYVASVFPSAEGNDDVVVDLLSKQAQIIYKKDIEIRGYGQQLLIRQMYSGEQWIGGVENKYLGARQKAYFCFSKPGPLRILFLETDNKRALSDAKEKIRKIFNVGKHSIHINDYHEETIRLSEIYLNKNSISFLNLANSRIFPNFDKLFKVYKKWIGNNEDKEKYCIDGSSVMAVYGIREAVDIDFIVKGIYNHHPIHRLINCHNEESRYYPVKIDDIIFNPKNHFYFDGVKFSSLNIVQSMKINRNEKKDRNDVELIEKLLSKKKTYYLNKHQQIDELPTITKKIQKSPKKIINCVYSHTLFNGYCTKKDDIFVIWSKKPIKGSSIYYFQDAFSFHNINRGIKVLGMHEPITVLPQQYSEMVWKHFDFVFTTLDDLVAGNSKFVKIFHPAFDAPNSMDSVKSVKMKYCIPSQTKKIAICMIAGNKESQIEGELYSKRLHIAKWFQQYSTIPFDVYGRPPFHQLDNYCGILPTDDEKYSKLSSYRYSLCFENIYHSKWSKGYLTEKILHCLMCGTVPIYLGCSNIENYIPRNCFIDFRDFSDLDALDSFLGETNDDQYQKYIVNIRKWIEAGNLDKFSMYHIYDKLASIAFPDTNMLQFKQLPWKETPISKEFNNNQLETFGTKRWFWKDLSKITCSLLPEMKDIVETRKDFQNKNKRNPIVNVIFSKNRALQLNGTIQSFLLHCKDAQNIDIKILYTTTSNRHEEQYSKLKKYYPEIQFIKENNFKKDLENILSEYLYVMFNVDDNIYIRDFSAFQIINAFNCHEDILGCTLRLGQNTIIKLHPVHKPLQIPKFKNFNDNLRVYNWTTLKPEGFGYPCELQSAVYRVSDIGNIVKQFPFRNPNTLEALFDKQKGKFSKLGKKNQLCFAHSVCFSNPINLVQSSWNNWSEGKDIHSIDALAQKFDDGYRIDVERYEPMTPVSSHQVVNLLLTRSPLNLNGKTGNRTTDPDNWCQGKWRILSIPDSNGMVKVNGVQGFLTNGDMVTLSKHAAEIKAAGTVVEIGSFMGLSAIVMGHALRRAGNCHAKIHCVDTWDSSYLHKIGINTDKSLIEIFKSNIKHNGLNFLINLHPMASIDASSTFKDNAIDLLFIDGDHCYESCYQDLSAWYPKVKDGGIILGHDCRPGGEVIHALEKFVKEKQIPYELIKPPVANFIFKIKKCRPLQTFNSIVAQPYNDVRKNKKNLTSILIVNHNGKKNLEACLASIRRNTFEPYEIIVVDNASTDVSKEILRNFEDIILVENSENIGCPQARAQGLGYANGEVVIFLDNDTVVTPSWLSIILSYFKKEKTIGLVGPLSNFASGPQWVKNASYRSWEELDDLALKIHNLNKGKKTATYRLVGFCMAIRRDVIDKIGSIDSKFGKFGFEDDDYTLRAIIAGFSAVIARDLFIHHTGGPQTHGDPVYNKNLLNSWNYFKQKWNLPPDLKYGTPFDREKVVSQPFNAQRHFIPLQRPSKADVYDCNSEVDMHGHISPQEKHIISHINTLHLRGKTTESINLLKAAMEVFPDSVQIALFTANLMNENMDYALSETILRKIPDAERNDDWFELMAYSMEGQGTFDRADELINQALAQNCKKLSALLNVKAVIAFKLGKIEKAEYYLRNIIQSGTTDGRPYSNLGMIEVNKGNTLEGLHLIEQGFSLSPQIEVVANNYHHAVTAAGAFKPALQVTSQACRKYPISKNLNYLRINILLNLQLKRPAMCCIENAIAQFGLEDGITIPAMSLRNELGPMVLNRNGLDWPSVSLCMIVKNEVDDLPGALESFKNVVSEIIIVDTGSVDETKIIAEIFGATVLDYTWKDNFADARNESLVAAKGEWILVVDADERLSPTDQDRFIQFLLNLSASECGYSFVTRNYVNDVGLEDWRPNHGEYPLEEMGKGWCPSTKVRLFPNSAKIRFENSIHELVEPSLREAGYSIQDCLIPIHHYGKLKKSKALKKKKDYFRLGLKKKRENGETDYGLVELAIQAGEVGDYDKAVQLWQRVLENAPNLPKAHFNLSYVYIQREQYQQGLEAAQRAVNLDPNLKEAQLNKMLCKIRLNDPAAVVGELAFFLEKFPNHPMAMGLAAVAYCLTSRVEKGLLLFRNLEQMAFDCGAYVFEHVSKLLSAGHKSAAKKLLEAVADTPFFSQASHNLLKSFEDSKIQVASSKFLTISMLTKPNLEVADRDLLSFMPEWEKMQWQDIRIIKDRARADFVIFPFALDRLYQQKGHPGMLSFLRELPGFDQHEDRYVFFFKDDIGRRMDIRSVIYRVNHSLDAMDLNSITLPYFVEDIYQSAINRKPRYQVNFVGTLATHLYRAYMLLPFFEKCQLKTYETLLRSFSRLLNFRKEKAEYIMALEEANTIIKQLFPLEKTIHGVSYYFDIIADQFQQLPDQTQQHMKAKLKRIMNASIATLCPRGVGTQSIRFFETMAMGRLPVVISDRYVFPLNNTIDYDQFVIRIKETRISQFPERLAAVFGRLSPDDSRKMGARARQVWSDYFSPSKYEKYILLTLSEVLKKRRQLNQKRSI</sequence>
<dbReference type="Gene3D" id="3.90.550.10">
    <property type="entry name" value="Spore Coat Polysaccharide Biosynthesis Protein SpsA, Chain A"/>
    <property type="match status" value="2"/>
</dbReference>
<feature type="repeat" description="TPR" evidence="2">
    <location>
        <begin position="2137"/>
        <end position="2170"/>
    </location>
</feature>
<dbReference type="PANTHER" id="PTHR43630:SF2">
    <property type="entry name" value="GLYCOSYLTRANSFERASE"/>
    <property type="match status" value="1"/>
</dbReference>
<dbReference type="Pfam" id="PF00535">
    <property type="entry name" value="Glycos_transf_2"/>
    <property type="match status" value="2"/>
</dbReference>